<keyword evidence="3" id="KW-0408">Iron</keyword>
<evidence type="ECO:0000256" key="2">
    <source>
        <dbReference type="ARBA" id="ARBA00022723"/>
    </source>
</evidence>
<proteinExistence type="inferred from homology"/>
<dbReference type="InterPro" id="IPR036249">
    <property type="entry name" value="Thioredoxin-like_sf"/>
</dbReference>
<feature type="region of interest" description="Disordered" evidence="5">
    <location>
        <begin position="272"/>
        <end position="294"/>
    </location>
</feature>
<evidence type="ECO:0000259" key="6">
    <source>
        <dbReference type="PROSITE" id="PS51352"/>
    </source>
</evidence>
<dbReference type="GO" id="GO:0005829">
    <property type="term" value="C:cytosol"/>
    <property type="evidence" value="ECO:0007669"/>
    <property type="project" value="TreeGrafter"/>
</dbReference>
<dbReference type="PROSITE" id="PS51352">
    <property type="entry name" value="THIOREDOXIN_2"/>
    <property type="match status" value="1"/>
</dbReference>
<comment type="similarity">
    <text evidence="1">Belongs to the glutaredoxin family. CGFS subfamily.</text>
</comment>
<dbReference type="Proteomes" id="UP001165080">
    <property type="component" value="Unassembled WGS sequence"/>
</dbReference>
<evidence type="ECO:0000256" key="1">
    <source>
        <dbReference type="ARBA" id="ARBA00008983"/>
    </source>
</evidence>
<evidence type="ECO:0000256" key="4">
    <source>
        <dbReference type="ARBA" id="ARBA00023014"/>
    </source>
</evidence>
<dbReference type="InterPro" id="IPR002109">
    <property type="entry name" value="Glutaredoxin"/>
</dbReference>
<accession>A0A9W6BIM6</accession>
<evidence type="ECO:0000256" key="5">
    <source>
        <dbReference type="SAM" id="MobiDB-lite"/>
    </source>
</evidence>
<evidence type="ECO:0000256" key="3">
    <source>
        <dbReference type="ARBA" id="ARBA00023004"/>
    </source>
</evidence>
<dbReference type="PANTHER" id="PTHR10293">
    <property type="entry name" value="GLUTAREDOXIN FAMILY MEMBER"/>
    <property type="match status" value="1"/>
</dbReference>
<dbReference type="GO" id="GO:0046872">
    <property type="term" value="F:metal ion binding"/>
    <property type="evidence" value="ECO:0007669"/>
    <property type="project" value="UniProtKB-KW"/>
</dbReference>
<keyword evidence="2" id="KW-0479">Metal-binding</keyword>
<dbReference type="InterPro" id="IPR017937">
    <property type="entry name" value="Thioredoxin_CS"/>
</dbReference>
<reference evidence="7 8" key="1">
    <citation type="journal article" date="2023" name="Commun. Biol.">
        <title>Reorganization of the ancestral sex-determining regions during the evolution of trioecy in Pleodorina starrii.</title>
        <authorList>
            <person name="Takahashi K."/>
            <person name="Suzuki S."/>
            <person name="Kawai-Toyooka H."/>
            <person name="Yamamoto K."/>
            <person name="Hamaji T."/>
            <person name="Ootsuki R."/>
            <person name="Yamaguchi H."/>
            <person name="Kawachi M."/>
            <person name="Higashiyama T."/>
            <person name="Nozaki H."/>
        </authorList>
    </citation>
    <scope>NUCLEOTIDE SEQUENCE [LARGE SCALE GENOMIC DNA]</scope>
    <source>
        <strain evidence="7 8">NIES-4479</strain>
    </source>
</reference>
<dbReference type="GO" id="GO:0006879">
    <property type="term" value="P:intracellular iron ion homeostasis"/>
    <property type="evidence" value="ECO:0007669"/>
    <property type="project" value="TreeGrafter"/>
</dbReference>
<dbReference type="FunFam" id="3.40.30.10:FF:000092">
    <property type="entry name" value="Monothiol glutaredoxin"/>
    <property type="match status" value="1"/>
</dbReference>
<sequence>MATAEAAVGNVGSPQELQAAVARGKPIVLHFWASWCEPCKQMDTVMAQLAADLPAITCIRVEAEVVDDVTVQYDVTTVPYFVFLRDGKVVDRLEGADPPALTAKTTALARGGGDATTSAPAAAAGSATAAAAAAPAAAGGGSGGVFGRIKFLLATFPVVVFMKGSAEAPRCGFSGRVVEALNKLGVAFKNVDILQDEELRQGLKEYGNWPTYPQLYVKGELVGGCDIITEMAAGGDLEVLMRDKLGPEFRAAAAAALAAAGGAAAAAAPASAPPAGGASAAAPPPAAAAESSESVRERIHSLLNGSQPVMLFMKGSPEAPRCGFSRRVVEALQAEGVEFGSFDILQDEAVRQGLKEYSNWPTYPQLYVRGELVGGCDIITEMKAAGELGSTLREMAHRMDVP</sequence>
<dbReference type="CDD" id="cd02984">
    <property type="entry name" value="TRX_PICOT"/>
    <property type="match status" value="1"/>
</dbReference>
<keyword evidence="4" id="KW-0411">Iron-sulfur</keyword>
<dbReference type="GO" id="GO:0005634">
    <property type="term" value="C:nucleus"/>
    <property type="evidence" value="ECO:0007669"/>
    <property type="project" value="TreeGrafter"/>
</dbReference>
<comment type="caution">
    <text evidence="7">The sequence shown here is derived from an EMBL/GenBank/DDBJ whole genome shotgun (WGS) entry which is preliminary data.</text>
</comment>
<dbReference type="FunFam" id="3.40.30.10:FF:000012">
    <property type="entry name" value="Monothiol glutaredoxin"/>
    <property type="match status" value="2"/>
</dbReference>
<dbReference type="EMBL" id="BRXU01000006">
    <property type="protein sequence ID" value="GLC52809.1"/>
    <property type="molecule type" value="Genomic_DNA"/>
</dbReference>
<dbReference type="CDD" id="cd03028">
    <property type="entry name" value="GRX_PICOT_like"/>
    <property type="match status" value="2"/>
</dbReference>
<dbReference type="SUPFAM" id="SSF52833">
    <property type="entry name" value="Thioredoxin-like"/>
    <property type="match status" value="3"/>
</dbReference>
<dbReference type="GO" id="GO:0051536">
    <property type="term" value="F:iron-sulfur cluster binding"/>
    <property type="evidence" value="ECO:0007669"/>
    <property type="project" value="UniProtKB-KW"/>
</dbReference>
<gene>
    <name evidence="7" type="primary">PLEST011405</name>
    <name evidence="7" type="ORF">PLESTB_000671000</name>
</gene>
<dbReference type="NCBIfam" id="TIGR00365">
    <property type="entry name" value="Grx4 family monothiol glutaredoxin"/>
    <property type="match status" value="2"/>
</dbReference>
<name>A0A9W6BIM6_9CHLO</name>
<organism evidence="7 8">
    <name type="scientific">Pleodorina starrii</name>
    <dbReference type="NCBI Taxonomy" id="330485"/>
    <lineage>
        <taxon>Eukaryota</taxon>
        <taxon>Viridiplantae</taxon>
        <taxon>Chlorophyta</taxon>
        <taxon>core chlorophytes</taxon>
        <taxon>Chlorophyceae</taxon>
        <taxon>CS clade</taxon>
        <taxon>Chlamydomonadales</taxon>
        <taxon>Volvocaceae</taxon>
        <taxon>Pleodorina</taxon>
    </lineage>
</organism>
<dbReference type="AlphaFoldDB" id="A0A9W6BIM6"/>
<dbReference type="InterPro" id="IPR004480">
    <property type="entry name" value="Monothiol_GRX-rel"/>
</dbReference>
<dbReference type="Pfam" id="PF00085">
    <property type="entry name" value="Thioredoxin"/>
    <property type="match status" value="1"/>
</dbReference>
<dbReference type="InterPro" id="IPR033658">
    <property type="entry name" value="GRX_PICOT-like"/>
</dbReference>
<dbReference type="Pfam" id="PF00462">
    <property type="entry name" value="Glutaredoxin"/>
    <property type="match status" value="2"/>
</dbReference>
<dbReference type="PROSITE" id="PS00194">
    <property type="entry name" value="THIOREDOXIN_1"/>
    <property type="match status" value="1"/>
</dbReference>
<evidence type="ECO:0000313" key="7">
    <source>
        <dbReference type="EMBL" id="GLC52809.1"/>
    </source>
</evidence>
<evidence type="ECO:0000313" key="8">
    <source>
        <dbReference type="Proteomes" id="UP001165080"/>
    </source>
</evidence>
<dbReference type="InterPro" id="IPR013766">
    <property type="entry name" value="Thioredoxin_domain"/>
</dbReference>
<feature type="compositionally biased region" description="Low complexity" evidence="5">
    <location>
        <begin position="272"/>
        <end position="281"/>
    </location>
</feature>
<dbReference type="PANTHER" id="PTHR10293:SF73">
    <property type="entry name" value="GLUTAREDOXIN-3"/>
    <property type="match status" value="1"/>
</dbReference>
<protein>
    <recommendedName>
        <fullName evidence="6">Thioredoxin domain-containing protein</fullName>
    </recommendedName>
</protein>
<feature type="domain" description="Thioredoxin" evidence="6">
    <location>
        <begin position="1"/>
        <end position="110"/>
    </location>
</feature>
<keyword evidence="8" id="KW-1185">Reference proteome</keyword>
<dbReference type="PROSITE" id="PS51354">
    <property type="entry name" value="GLUTAREDOXIN_2"/>
    <property type="match status" value="2"/>
</dbReference>
<dbReference type="Gene3D" id="3.40.30.10">
    <property type="entry name" value="Glutaredoxin"/>
    <property type="match status" value="3"/>
</dbReference>